<comment type="function">
    <text evidence="9">Destroys radicals which are normally produced within the cells and which are toxic to biological systems.</text>
</comment>
<dbReference type="AlphaFoldDB" id="A0A016RYT9"/>
<dbReference type="SUPFAM" id="SSF49329">
    <property type="entry name" value="Cu,Zn superoxide dismutase-like"/>
    <property type="match status" value="1"/>
</dbReference>
<dbReference type="PROSITE" id="PS00332">
    <property type="entry name" value="SOD_CU_ZN_2"/>
    <property type="match status" value="1"/>
</dbReference>
<comment type="catalytic activity">
    <reaction evidence="8 9">
        <text>2 superoxide + 2 H(+) = H2O2 + O2</text>
        <dbReference type="Rhea" id="RHEA:20696"/>
        <dbReference type="ChEBI" id="CHEBI:15378"/>
        <dbReference type="ChEBI" id="CHEBI:15379"/>
        <dbReference type="ChEBI" id="CHEBI:16240"/>
        <dbReference type="ChEBI" id="CHEBI:18421"/>
        <dbReference type="EC" id="1.15.1.1"/>
    </reaction>
</comment>
<dbReference type="GO" id="GO:0005507">
    <property type="term" value="F:copper ion binding"/>
    <property type="evidence" value="ECO:0007669"/>
    <property type="project" value="InterPro"/>
</dbReference>
<dbReference type="GO" id="GO:0004784">
    <property type="term" value="F:superoxide dismutase activity"/>
    <property type="evidence" value="ECO:0007669"/>
    <property type="project" value="UniProtKB-EC"/>
</dbReference>
<proteinExistence type="inferred from homology"/>
<evidence type="ECO:0000256" key="3">
    <source>
        <dbReference type="ARBA" id="ARBA00022833"/>
    </source>
</evidence>
<dbReference type="EMBL" id="JARK01001671">
    <property type="protein sequence ID" value="EYB83456.1"/>
    <property type="molecule type" value="Genomic_DNA"/>
</dbReference>
<dbReference type="CDD" id="cd00305">
    <property type="entry name" value="Cu-Zn_Superoxide_Dismutase"/>
    <property type="match status" value="1"/>
</dbReference>
<evidence type="ECO:0000256" key="1">
    <source>
        <dbReference type="ARBA" id="ARBA00010457"/>
    </source>
</evidence>
<dbReference type="STRING" id="53326.A0A016RYT9"/>
<comment type="cofactor">
    <cofactor evidence="9">
        <name>Zn(2+)</name>
        <dbReference type="ChEBI" id="CHEBI:29105"/>
    </cofactor>
    <text evidence="9">Binds 1 zinc ion per subunit.</text>
</comment>
<keyword evidence="2 9" id="KW-0479">Metal-binding</keyword>
<sequence length="182" mass="19401">MITVKLICYIYTRQVAANQFDAIVLWQSYEEPVVSTELFGFCRFDFSDRAGGPITIKGDIRGFPRAGHHGFHVHQLGDLTNGCISAGPHYNPGNNNHGGPSDNVRHVGDLGNIQADNFGVARFWLRDSQVMIGGMQSVIGRAVVVHANVDDLGRGVGAAQAESLRTGNAGARLACGVIGIAA</sequence>
<evidence type="ECO:0000256" key="9">
    <source>
        <dbReference type="RuleBase" id="RU000393"/>
    </source>
</evidence>
<comment type="similarity">
    <text evidence="1 9">Belongs to the Cu-Zn superoxide dismutase family.</text>
</comment>
<evidence type="ECO:0000256" key="6">
    <source>
        <dbReference type="ARBA" id="ARBA00023008"/>
    </source>
</evidence>
<comment type="caution">
    <text evidence="11">The sequence shown here is derived from an EMBL/GenBank/DDBJ whole genome shotgun (WGS) entry which is preliminary data.</text>
</comment>
<dbReference type="Proteomes" id="UP000024635">
    <property type="component" value="Unassembled WGS sequence"/>
</dbReference>
<dbReference type="InterPro" id="IPR018152">
    <property type="entry name" value="SOD_Cu/Zn_BS"/>
</dbReference>
<dbReference type="EC" id="1.15.1.1" evidence="9"/>
<evidence type="ECO:0000259" key="10">
    <source>
        <dbReference type="Pfam" id="PF00080"/>
    </source>
</evidence>
<dbReference type="OrthoDB" id="2015551at2759"/>
<dbReference type="PRINTS" id="PR00068">
    <property type="entry name" value="CUZNDISMTASE"/>
</dbReference>
<keyword evidence="7" id="KW-1015">Disulfide bond</keyword>
<accession>A0A016RYT9</accession>
<dbReference type="PANTHER" id="PTHR10003">
    <property type="entry name" value="SUPEROXIDE DISMUTASE CU-ZN -RELATED"/>
    <property type="match status" value="1"/>
</dbReference>
<keyword evidence="4" id="KW-0049">Antioxidant</keyword>
<comment type="cofactor">
    <cofactor evidence="9">
        <name>Cu cation</name>
        <dbReference type="ChEBI" id="CHEBI:23378"/>
    </cofactor>
    <text evidence="9">Binds 1 copper ion per subunit.</text>
</comment>
<protein>
    <recommendedName>
        <fullName evidence="9">Superoxide dismutase [Cu-Zn]</fullName>
        <ecNumber evidence="9">1.15.1.1</ecNumber>
    </recommendedName>
</protein>
<dbReference type="InterPro" id="IPR036423">
    <property type="entry name" value="SOD-like_Cu/Zn_dom_sf"/>
</dbReference>
<dbReference type="Pfam" id="PF00080">
    <property type="entry name" value="Sod_Cu"/>
    <property type="match status" value="1"/>
</dbReference>
<dbReference type="InterPro" id="IPR001424">
    <property type="entry name" value="SOD_Cu_Zn_dom"/>
</dbReference>
<name>A0A016RYT9_9BILA</name>
<keyword evidence="3 9" id="KW-0862">Zinc</keyword>
<dbReference type="PROSITE" id="PS00087">
    <property type="entry name" value="SOD_CU_ZN_1"/>
    <property type="match status" value="1"/>
</dbReference>
<feature type="domain" description="Superoxide dismutase copper/zinc binding" evidence="10">
    <location>
        <begin position="43"/>
        <end position="178"/>
    </location>
</feature>
<evidence type="ECO:0000256" key="7">
    <source>
        <dbReference type="ARBA" id="ARBA00023157"/>
    </source>
</evidence>
<evidence type="ECO:0000256" key="8">
    <source>
        <dbReference type="ARBA" id="ARBA00049204"/>
    </source>
</evidence>
<dbReference type="InterPro" id="IPR024134">
    <property type="entry name" value="SOD_Cu/Zn_/chaperone"/>
</dbReference>
<evidence type="ECO:0000313" key="11">
    <source>
        <dbReference type="EMBL" id="EYB83456.1"/>
    </source>
</evidence>
<evidence type="ECO:0000256" key="4">
    <source>
        <dbReference type="ARBA" id="ARBA00022862"/>
    </source>
</evidence>
<keyword evidence="6 9" id="KW-0186">Copper</keyword>
<reference evidence="12" key="1">
    <citation type="journal article" date="2015" name="Nat. Genet.">
        <title>The genome and transcriptome of the zoonotic hookworm Ancylostoma ceylanicum identify infection-specific gene families.</title>
        <authorList>
            <person name="Schwarz E.M."/>
            <person name="Hu Y."/>
            <person name="Antoshechkin I."/>
            <person name="Miller M.M."/>
            <person name="Sternberg P.W."/>
            <person name="Aroian R.V."/>
        </authorList>
    </citation>
    <scope>NUCLEOTIDE SEQUENCE</scope>
    <source>
        <strain evidence="12">HY135</strain>
    </source>
</reference>
<organism evidence="11 12">
    <name type="scientific">Ancylostoma ceylanicum</name>
    <dbReference type="NCBI Taxonomy" id="53326"/>
    <lineage>
        <taxon>Eukaryota</taxon>
        <taxon>Metazoa</taxon>
        <taxon>Ecdysozoa</taxon>
        <taxon>Nematoda</taxon>
        <taxon>Chromadorea</taxon>
        <taxon>Rhabditida</taxon>
        <taxon>Rhabditina</taxon>
        <taxon>Rhabditomorpha</taxon>
        <taxon>Strongyloidea</taxon>
        <taxon>Ancylostomatidae</taxon>
        <taxon>Ancylostomatinae</taxon>
        <taxon>Ancylostoma</taxon>
    </lineage>
</organism>
<evidence type="ECO:0000313" key="12">
    <source>
        <dbReference type="Proteomes" id="UP000024635"/>
    </source>
</evidence>
<keyword evidence="12" id="KW-1185">Reference proteome</keyword>
<evidence type="ECO:0000256" key="5">
    <source>
        <dbReference type="ARBA" id="ARBA00023002"/>
    </source>
</evidence>
<dbReference type="Gene3D" id="2.60.40.200">
    <property type="entry name" value="Superoxide dismutase, copper/zinc binding domain"/>
    <property type="match status" value="1"/>
</dbReference>
<dbReference type="FunFam" id="2.60.40.200:FF:000003">
    <property type="entry name" value="Superoxide dismutase [Cu-Zn], chloroplastic"/>
    <property type="match status" value="1"/>
</dbReference>
<gene>
    <name evidence="11" type="primary">Acey_s0335.g2873</name>
    <name evidence="11" type="ORF">Y032_0335g2873</name>
</gene>
<keyword evidence="5 9" id="KW-0560">Oxidoreductase</keyword>
<evidence type="ECO:0000256" key="2">
    <source>
        <dbReference type="ARBA" id="ARBA00022723"/>
    </source>
</evidence>